<name>A0ABR3FZ93_9AGAR</name>
<feature type="compositionally biased region" description="Basic and acidic residues" evidence="1">
    <location>
        <begin position="1082"/>
        <end position="1093"/>
    </location>
</feature>
<evidence type="ECO:0000313" key="4">
    <source>
        <dbReference type="Proteomes" id="UP001465976"/>
    </source>
</evidence>
<feature type="compositionally biased region" description="Low complexity" evidence="1">
    <location>
        <begin position="959"/>
        <end position="972"/>
    </location>
</feature>
<dbReference type="InterPro" id="IPR058934">
    <property type="entry name" value="YMC020W-like"/>
</dbReference>
<organism evidence="3 4">
    <name type="scientific">Marasmius crinis-equi</name>
    <dbReference type="NCBI Taxonomy" id="585013"/>
    <lineage>
        <taxon>Eukaryota</taxon>
        <taxon>Fungi</taxon>
        <taxon>Dikarya</taxon>
        <taxon>Basidiomycota</taxon>
        <taxon>Agaricomycotina</taxon>
        <taxon>Agaricomycetes</taxon>
        <taxon>Agaricomycetidae</taxon>
        <taxon>Agaricales</taxon>
        <taxon>Marasmiineae</taxon>
        <taxon>Marasmiaceae</taxon>
        <taxon>Marasmius</taxon>
    </lineage>
</organism>
<feature type="compositionally biased region" description="Polar residues" evidence="1">
    <location>
        <begin position="436"/>
        <end position="445"/>
    </location>
</feature>
<feature type="region of interest" description="Disordered" evidence="1">
    <location>
        <begin position="485"/>
        <end position="586"/>
    </location>
</feature>
<feature type="compositionally biased region" description="Basic and acidic residues" evidence="1">
    <location>
        <begin position="657"/>
        <end position="679"/>
    </location>
</feature>
<gene>
    <name evidence="3" type="ORF">V5O48_001164</name>
</gene>
<accession>A0ABR3FZ93</accession>
<dbReference type="InterPro" id="IPR058933">
    <property type="entry name" value="YMC020W-like_ab_hydrolase"/>
</dbReference>
<evidence type="ECO:0000256" key="1">
    <source>
        <dbReference type="SAM" id="MobiDB-lite"/>
    </source>
</evidence>
<feature type="region of interest" description="Disordered" evidence="1">
    <location>
        <begin position="107"/>
        <end position="445"/>
    </location>
</feature>
<feature type="compositionally biased region" description="Low complexity" evidence="1">
    <location>
        <begin position="521"/>
        <end position="558"/>
    </location>
</feature>
<reference evidence="3 4" key="1">
    <citation type="submission" date="2024-02" db="EMBL/GenBank/DDBJ databases">
        <title>A draft genome for the cacao thread blight pathogen Marasmius crinis-equi.</title>
        <authorList>
            <person name="Cohen S.P."/>
            <person name="Baruah I.K."/>
            <person name="Amoako-Attah I."/>
            <person name="Bukari Y."/>
            <person name="Meinhardt L.W."/>
            <person name="Bailey B.A."/>
        </authorList>
    </citation>
    <scope>NUCLEOTIDE SEQUENCE [LARGE SCALE GENOMIC DNA]</scope>
    <source>
        <strain evidence="3 4">GH-76</strain>
    </source>
</reference>
<feature type="compositionally biased region" description="Basic and acidic residues" evidence="1">
    <location>
        <begin position="638"/>
        <end position="648"/>
    </location>
</feature>
<feature type="compositionally biased region" description="Low complexity" evidence="1">
    <location>
        <begin position="706"/>
        <end position="750"/>
    </location>
</feature>
<evidence type="ECO:0000313" key="3">
    <source>
        <dbReference type="EMBL" id="KAL0580872.1"/>
    </source>
</evidence>
<dbReference type="Pfam" id="PF26147">
    <property type="entry name" value="AB_HYDROLASE_YMC0-YMC35"/>
    <property type="match status" value="1"/>
</dbReference>
<keyword evidence="4" id="KW-1185">Reference proteome</keyword>
<feature type="compositionally biased region" description="Low complexity" evidence="1">
    <location>
        <begin position="1"/>
        <end position="34"/>
    </location>
</feature>
<protein>
    <recommendedName>
        <fullName evidence="2">YMC020W-like alpha/beta hydrolase domain-containing protein</fullName>
    </recommendedName>
</protein>
<dbReference type="PANTHER" id="PTHR47349">
    <property type="entry name" value="CHROMOSOME 8, WHOLE GENOME SHOTGUN SEQUENCE"/>
    <property type="match status" value="1"/>
</dbReference>
<feature type="region of interest" description="Disordered" evidence="1">
    <location>
        <begin position="607"/>
        <end position="884"/>
    </location>
</feature>
<sequence>MSRIPSSSSKISPEHSNTSQSPSKSIDPSSSAVPIAVPFPASPRPSSTSRRSARSTSTYSTSSQQARSNPPWRKLSFSKPREAQSSVSLVVAAPQLDITGERQSELALTNASLPSSSSGKGSFKRSRIPSTFLKRKPSKLEDMFEERSEGVEAQGNSEESTSANGTAVIANDSTQAAMDNGPIVTAEVPLTTSPEATTEAIDSTSTPHQIPDLPSSSQPEGPSKVDVDATPKSSTASTSWFASFGRSKGQEATSSNVLPTTEIIDNSAPEAQPEEISSTPKAEPSAPVMAAAGSSAVEPVASTSSNTPQPPTTIPIPSSNMNRKRSASSTPPAPRAKRSWFTSASPSSPSPLHTTIIPSDSSDDDSDAQEAPVPRRRETVLSGISTSSFPSSIDEERVPSLARTPDKGSDEEEEYKPPVTYGPKPDAQGTVRARMNSLNPSSSRFSISLPLLGRQKVKLDDVVRKEDGASVFIRLMYRADVLCTPQDGSSTATNDELKGDAMNVDPVPKPDAPTAEADVFTKSNTSDTSITSSSTVVPDSSTEITTTTDATTPSTSHTDTSRPEAPPGTSTIQWEGITPPNTSSSNITDAATARYSWWDYVAWGSSGATGASSSAEKPAQVEEIARVTEAPAQAGESGKVEEPAKETVPKLQVTESEALKKDDDGDGKATIRSPSDKKNIPPSTSSGSWFGWGGGAAPTTDKADVQPSEAQAEPQPQPPSSSTTTTAEPAPEAATTTLAAPPVLTPALSTDSQATVKVVPQPVSPTKAKKPASVFSSDTAGARSGSWFAPWSWNAPLTAAATSEGAGEGVDEPNSGEQTMTESEKIKEEALARQKELDEQHEREEREREEREREQREKEQREKEEMERREREASNPLDSAISSRYSSSWASFFGSVSKRSKMIKDHAEDEPVVKRDENGMEVMDLDLDEGEPGKVPVVAKSKDIERVKASSGGGGAPGGTSKPSSIKSAPAKQTSTEEKALAPEIADTKGKQKAKSPAPTITVSDDVRRDGQSLLSTGSPNSKKKKLSPTPSVKSAPPPVTASSPTKKSGPPNPPTPTRPPNLVLPTWADTFHTPPRSIVPMKHDERGGDGMIRRLGGRVGKWFMGTDGKPQRPSGSSRRSSSVSVTQTHTGRDSWAWEDWGKGLPRAFDVLEGRGPPFEEPPLLKKLAGNAGEKMSHGIAGMGAGGEGKEGKDAEGHVRDVLKGCKNVVVIGIHGWFPGAMMRTVFGEPTGTSAKFVNMMVQALEEFQEVHGVKLEKVTKIPLEGEGTIDRRVEKLYNNLLSNQEWMSDLHNADAIFVATHSQGSVVSTHLLDRLIRDRHIRTSKNAAGTEGLADLGINMIPMKPQKVCCLALCGIHLGPLRYLSSSALVQPYLQYFESAAARELFDFQDTESEVSKSYVKALENVVNNGTKMVYVASLDDQVVPIYSGLFTSASHPLILRALYIDGDAYTSSDFLSNLLVLLLRVLNCGLSDSGLLAHLSDVTAGTLSGVGHSTAYEELSNYALAVNYLFLTNDGLDLHPELRVEPFNATAEQNDYEIPWALRDLIADERVAQLFGSEIAQLRDAFREWQPKTAVLKDIKRKLQPIQRLPSTFSSPSTIITTNTNTGSASKL</sequence>
<feature type="compositionally biased region" description="Basic and acidic residues" evidence="1">
    <location>
        <begin position="902"/>
        <end position="918"/>
    </location>
</feature>
<feature type="compositionally biased region" description="Polar residues" evidence="1">
    <location>
        <begin position="190"/>
        <end position="220"/>
    </location>
</feature>
<feature type="compositionally biased region" description="Low complexity" evidence="1">
    <location>
        <begin position="1115"/>
        <end position="1126"/>
    </location>
</feature>
<feature type="domain" description="YMC020W-like alpha/beta hydrolase" evidence="2">
    <location>
        <begin position="1205"/>
        <end position="1550"/>
    </location>
</feature>
<evidence type="ECO:0000259" key="2">
    <source>
        <dbReference type="Pfam" id="PF26147"/>
    </source>
</evidence>
<feature type="compositionally biased region" description="Basic and acidic residues" evidence="1">
    <location>
        <begin position="975"/>
        <end position="990"/>
    </location>
</feature>
<feature type="compositionally biased region" description="Polar residues" evidence="1">
    <location>
        <begin position="250"/>
        <end position="259"/>
    </location>
</feature>
<proteinExistence type="predicted"/>
<dbReference type="EMBL" id="JBAHYK010000021">
    <property type="protein sequence ID" value="KAL0580872.1"/>
    <property type="molecule type" value="Genomic_DNA"/>
</dbReference>
<feature type="compositionally biased region" description="Basic and acidic residues" evidence="1">
    <location>
        <begin position="822"/>
        <end position="873"/>
    </location>
</feature>
<feature type="region of interest" description="Disordered" evidence="1">
    <location>
        <begin position="901"/>
        <end position="1137"/>
    </location>
</feature>
<feature type="compositionally biased region" description="Basic and acidic residues" evidence="1">
    <location>
        <begin position="138"/>
        <end position="150"/>
    </location>
</feature>
<feature type="compositionally biased region" description="Low complexity" evidence="1">
    <location>
        <begin position="382"/>
        <end position="392"/>
    </location>
</feature>
<feature type="region of interest" description="Disordered" evidence="1">
    <location>
        <begin position="1"/>
        <end position="88"/>
    </location>
</feature>
<dbReference type="Proteomes" id="UP001465976">
    <property type="component" value="Unassembled WGS sequence"/>
</dbReference>
<feature type="compositionally biased region" description="Low complexity" evidence="1">
    <location>
        <begin position="1028"/>
        <end position="1050"/>
    </location>
</feature>
<feature type="compositionally biased region" description="Polar residues" evidence="1">
    <location>
        <begin position="154"/>
        <end position="177"/>
    </location>
</feature>
<feature type="compositionally biased region" description="Basic and acidic residues" evidence="1">
    <location>
        <begin position="394"/>
        <end position="408"/>
    </location>
</feature>
<comment type="caution">
    <text evidence="3">The sequence shown here is derived from an EMBL/GenBank/DDBJ whole genome shotgun (WGS) entry which is preliminary data.</text>
</comment>
<feature type="compositionally biased region" description="Basic residues" evidence="1">
    <location>
        <begin position="122"/>
        <end position="137"/>
    </location>
</feature>
<feature type="compositionally biased region" description="Pro residues" evidence="1">
    <location>
        <begin position="1051"/>
        <end position="1060"/>
    </location>
</feature>
<feature type="compositionally biased region" description="Low complexity" evidence="1">
    <location>
        <begin position="233"/>
        <end position="244"/>
    </location>
</feature>
<feature type="compositionally biased region" description="Low complexity" evidence="1">
    <location>
        <begin position="44"/>
        <end position="68"/>
    </location>
</feature>
<feature type="compositionally biased region" description="Polar residues" evidence="1">
    <location>
        <begin position="568"/>
        <end position="586"/>
    </location>
</feature>
<dbReference type="PANTHER" id="PTHR47349:SF1">
    <property type="entry name" value="AER328WP"/>
    <property type="match status" value="1"/>
</dbReference>